<reference evidence="9 10" key="1">
    <citation type="journal article" date="2017" name="BMC Genomics">
        <title>Comparative genomic and phylogenomic analyses of the Bifidobacteriaceae family.</title>
        <authorList>
            <person name="Lugli G.A."/>
            <person name="Milani C."/>
            <person name="Turroni F."/>
            <person name="Duranti S."/>
            <person name="Mancabelli L."/>
            <person name="Mangifesta M."/>
            <person name="Ferrario C."/>
            <person name="Modesto M."/>
            <person name="Mattarelli P."/>
            <person name="Jiri K."/>
            <person name="van Sinderen D."/>
            <person name="Ventura M."/>
        </authorList>
    </citation>
    <scope>NUCLEOTIDE SEQUENCE [LARGE SCALE GENOMIC DNA]</scope>
    <source>
        <strain evidence="9 10">DSM 100202</strain>
    </source>
</reference>
<evidence type="ECO:0000259" key="8">
    <source>
        <dbReference type="PROSITE" id="PS50893"/>
    </source>
</evidence>
<protein>
    <submittedName>
        <fullName evidence="9">ABC transporter ATP-binding protein</fullName>
    </submittedName>
</protein>
<evidence type="ECO:0000256" key="3">
    <source>
        <dbReference type="ARBA" id="ARBA00022741"/>
    </source>
</evidence>
<dbReference type="SUPFAM" id="SSF52540">
    <property type="entry name" value="P-loop containing nucleoside triphosphate hydrolases"/>
    <property type="match status" value="1"/>
</dbReference>
<evidence type="ECO:0000256" key="4">
    <source>
        <dbReference type="ARBA" id="ARBA00022840"/>
    </source>
</evidence>
<comment type="caution">
    <text evidence="9">The sequence shown here is derived from an EMBL/GenBank/DDBJ whole genome shotgun (WGS) entry which is preliminary data.</text>
</comment>
<keyword evidence="5 7" id="KW-1133">Transmembrane helix</keyword>
<dbReference type="GO" id="GO:0016887">
    <property type="term" value="F:ATP hydrolysis activity"/>
    <property type="evidence" value="ECO:0007669"/>
    <property type="project" value="InterPro"/>
</dbReference>
<dbReference type="Gene3D" id="1.20.1560.10">
    <property type="entry name" value="ABC transporter type 1, transmembrane domain"/>
    <property type="match status" value="2"/>
</dbReference>
<dbReference type="PANTHER" id="PTHR24221:SF646">
    <property type="entry name" value="HAEMOLYSIN SECRETION ATP-BINDING PROTEIN"/>
    <property type="match status" value="1"/>
</dbReference>
<keyword evidence="6 7" id="KW-0472">Membrane</keyword>
<dbReference type="InterPro" id="IPR036640">
    <property type="entry name" value="ABC1_TM_sf"/>
</dbReference>
<dbReference type="GO" id="GO:0034040">
    <property type="term" value="F:ATPase-coupled lipid transmembrane transporter activity"/>
    <property type="evidence" value="ECO:0007669"/>
    <property type="project" value="TreeGrafter"/>
</dbReference>
<dbReference type="InterPro" id="IPR003439">
    <property type="entry name" value="ABC_transporter-like_ATP-bd"/>
</dbReference>
<dbReference type="EMBL" id="MWWY01000002">
    <property type="protein sequence ID" value="OZG66642.1"/>
    <property type="molecule type" value="Genomic_DNA"/>
</dbReference>
<feature type="transmembrane region" description="Helical" evidence="7">
    <location>
        <begin position="289"/>
        <end position="313"/>
    </location>
</feature>
<dbReference type="PANTHER" id="PTHR24221">
    <property type="entry name" value="ATP-BINDING CASSETTE SUB-FAMILY B"/>
    <property type="match status" value="1"/>
</dbReference>
<keyword evidence="3" id="KW-0547">Nucleotide-binding</keyword>
<dbReference type="PROSITE" id="PS50893">
    <property type="entry name" value="ABC_TRANSPORTER_2"/>
    <property type="match status" value="1"/>
</dbReference>
<feature type="transmembrane region" description="Helical" evidence="7">
    <location>
        <begin position="319"/>
        <end position="340"/>
    </location>
</feature>
<accession>A0A261G5E9</accession>
<dbReference type="Gene3D" id="3.40.50.300">
    <property type="entry name" value="P-loop containing nucleotide triphosphate hydrolases"/>
    <property type="match status" value="1"/>
</dbReference>
<proteinExistence type="predicted"/>
<dbReference type="GO" id="GO:0005524">
    <property type="term" value="F:ATP binding"/>
    <property type="evidence" value="ECO:0007669"/>
    <property type="project" value="UniProtKB-KW"/>
</dbReference>
<evidence type="ECO:0000313" key="9">
    <source>
        <dbReference type="EMBL" id="OZG66642.1"/>
    </source>
</evidence>
<evidence type="ECO:0000256" key="7">
    <source>
        <dbReference type="SAM" id="Phobius"/>
    </source>
</evidence>
<dbReference type="GO" id="GO:0005886">
    <property type="term" value="C:plasma membrane"/>
    <property type="evidence" value="ECO:0007669"/>
    <property type="project" value="UniProtKB-SubCell"/>
</dbReference>
<evidence type="ECO:0000256" key="5">
    <source>
        <dbReference type="ARBA" id="ARBA00022989"/>
    </source>
</evidence>
<dbReference type="Pfam" id="PF00005">
    <property type="entry name" value="ABC_tran"/>
    <property type="match status" value="1"/>
</dbReference>
<keyword evidence="2 7" id="KW-0812">Transmembrane</keyword>
<dbReference type="InterPro" id="IPR027417">
    <property type="entry name" value="P-loop_NTPase"/>
</dbReference>
<evidence type="ECO:0000256" key="1">
    <source>
        <dbReference type="ARBA" id="ARBA00004651"/>
    </source>
</evidence>
<sequence length="631" mass="70665">MSDTNTETNAENDGLLQAWRYQLRACGLWWRMRPQWFVATVLDALLQAAVPYATIWFSAQLINELAGRRDPAALKSWVILILATAVVLTLAAAACHHWKAAADDTIELDRMTVVSDKLMDLDFPVEDDPRTFDTVSNIEQNENFTGKGLPSTQTILEQSLPAVFQIIGGIALSVSLFTSTVSADAGWLAILNSPWFALAMVAVLVGDIMLSTACYVHGDHYWVDYAEYGRFGNRIFRFFGMLFANDKRAMDCRVYGQFERVAIPFFRANNMFDLHSPALRRIFGPMSRWIALSVAVNTMLIGIVYVFVCLKAWGGAFGIGSVTQYVGAITTMFTGLSALLERIGDMRNNVPFLKSVFDFLDTPNTMYQGSLTTEKRADREYDVEFRDVSFRYPNAPADAWALRHVNLRFRIGSRLAIVGENGSGKTTFIKLLCRLYDPTEGQILLNGIDIRKYRYDEYMHIFAVVFQDFRLLALPIGQNVAASAHYDRARVTDCLEKADFGDRLATLPRGLDTSLYRELDKNGVQISGGEAQKIAIARALYRDAPFIILDEPTAALDPIAEAQIYAKFNEIAGDKTAVYISHRLSSCRFCDDIAVFDHGSIVQFGTHDELVADAAGKYHALWHAQAQYYAK</sequence>
<comment type="subcellular location">
    <subcellularLocation>
        <location evidence="1">Cell membrane</location>
        <topology evidence="1">Multi-pass membrane protein</topology>
    </subcellularLocation>
</comment>
<keyword evidence="10" id="KW-1185">Reference proteome</keyword>
<dbReference type="Proteomes" id="UP000216074">
    <property type="component" value="Unassembled WGS sequence"/>
</dbReference>
<feature type="transmembrane region" description="Helical" evidence="7">
    <location>
        <begin position="162"/>
        <end position="183"/>
    </location>
</feature>
<evidence type="ECO:0000313" key="10">
    <source>
        <dbReference type="Proteomes" id="UP000216074"/>
    </source>
</evidence>
<feature type="transmembrane region" description="Helical" evidence="7">
    <location>
        <begin position="195"/>
        <end position="216"/>
    </location>
</feature>
<dbReference type="OrthoDB" id="9806127at2"/>
<dbReference type="RefSeq" id="WP_094728507.1">
    <property type="nucleotide sequence ID" value="NZ_MWWY01000002.1"/>
</dbReference>
<dbReference type="InterPro" id="IPR017871">
    <property type="entry name" value="ABC_transporter-like_CS"/>
</dbReference>
<evidence type="ECO:0000256" key="2">
    <source>
        <dbReference type="ARBA" id="ARBA00022692"/>
    </source>
</evidence>
<dbReference type="AlphaFoldDB" id="A0A261G5E9"/>
<gene>
    <name evidence="9" type="ORF">BHAP_0051</name>
</gene>
<evidence type="ECO:0000256" key="6">
    <source>
        <dbReference type="ARBA" id="ARBA00023136"/>
    </source>
</evidence>
<dbReference type="InterPro" id="IPR003593">
    <property type="entry name" value="AAA+_ATPase"/>
</dbReference>
<dbReference type="PROSITE" id="PS00211">
    <property type="entry name" value="ABC_TRANSPORTER_1"/>
    <property type="match status" value="1"/>
</dbReference>
<dbReference type="SUPFAM" id="SSF90123">
    <property type="entry name" value="ABC transporter transmembrane region"/>
    <property type="match status" value="2"/>
</dbReference>
<keyword evidence="4 9" id="KW-0067">ATP-binding</keyword>
<feature type="transmembrane region" description="Helical" evidence="7">
    <location>
        <begin position="77"/>
        <end position="95"/>
    </location>
</feature>
<feature type="domain" description="ABC transporter" evidence="8">
    <location>
        <begin position="383"/>
        <end position="623"/>
    </location>
</feature>
<dbReference type="InterPro" id="IPR039421">
    <property type="entry name" value="Type_1_exporter"/>
</dbReference>
<organism evidence="9 10">
    <name type="scientific">Bifidobacterium hapali</name>
    <dbReference type="NCBI Taxonomy" id="1630172"/>
    <lineage>
        <taxon>Bacteria</taxon>
        <taxon>Bacillati</taxon>
        <taxon>Actinomycetota</taxon>
        <taxon>Actinomycetes</taxon>
        <taxon>Bifidobacteriales</taxon>
        <taxon>Bifidobacteriaceae</taxon>
        <taxon>Bifidobacterium</taxon>
    </lineage>
</organism>
<dbReference type="SMART" id="SM00382">
    <property type="entry name" value="AAA"/>
    <property type="match status" value="1"/>
</dbReference>
<name>A0A261G5E9_9BIFI</name>
<feature type="transmembrane region" description="Helical" evidence="7">
    <location>
        <begin position="36"/>
        <end position="57"/>
    </location>
</feature>